<feature type="transmembrane region" description="Helical" evidence="14">
    <location>
        <begin position="163"/>
        <end position="181"/>
    </location>
</feature>
<dbReference type="Pfam" id="PF02815">
    <property type="entry name" value="MIR"/>
    <property type="match status" value="1"/>
</dbReference>
<organism evidence="17">
    <name type="scientific">Phaffia rhodozyma</name>
    <name type="common">Yeast</name>
    <name type="synonym">Xanthophyllomyces dendrorhous</name>
    <dbReference type="NCBI Taxonomy" id="264483"/>
    <lineage>
        <taxon>Eukaryota</taxon>
        <taxon>Fungi</taxon>
        <taxon>Dikarya</taxon>
        <taxon>Basidiomycota</taxon>
        <taxon>Agaricomycotina</taxon>
        <taxon>Tremellomycetes</taxon>
        <taxon>Cystofilobasidiales</taxon>
        <taxon>Mrakiaceae</taxon>
        <taxon>Phaffia</taxon>
    </lineage>
</organism>
<dbReference type="Pfam" id="PF16192">
    <property type="entry name" value="PMT_4TMC"/>
    <property type="match status" value="1"/>
</dbReference>
<evidence type="ECO:0000256" key="14">
    <source>
        <dbReference type="RuleBase" id="RU367007"/>
    </source>
</evidence>
<evidence type="ECO:0000256" key="5">
    <source>
        <dbReference type="ARBA" id="ARBA00022679"/>
    </source>
</evidence>
<accession>A0A0F7SGQ9</accession>
<evidence type="ECO:0000256" key="1">
    <source>
        <dbReference type="ARBA" id="ARBA00004477"/>
    </source>
</evidence>
<keyword evidence="9 14" id="KW-1133">Transmembrane helix</keyword>
<dbReference type="PANTHER" id="PTHR10050:SF51">
    <property type="entry name" value="PROTEIN O-MANNOSYL-TRANSFERASE 1"/>
    <property type="match status" value="1"/>
</dbReference>
<dbReference type="FunFam" id="2.80.10.50:FF:000044">
    <property type="entry name" value="Dolichyl-phosphate-mannose-protein mannosyltransferase 4"/>
    <property type="match status" value="1"/>
</dbReference>
<evidence type="ECO:0000313" key="17">
    <source>
        <dbReference type="EMBL" id="CDZ98086.1"/>
    </source>
</evidence>
<dbReference type="InterPro" id="IPR027005">
    <property type="entry name" value="PMT-like"/>
</dbReference>
<dbReference type="EMBL" id="LN483273">
    <property type="protein sequence ID" value="CDZ98086.1"/>
    <property type="molecule type" value="Genomic_DNA"/>
</dbReference>
<evidence type="ECO:0000256" key="3">
    <source>
        <dbReference type="ARBA" id="ARBA00007222"/>
    </source>
</evidence>
<dbReference type="PANTHER" id="PTHR10050">
    <property type="entry name" value="DOLICHYL-PHOSPHATE-MANNOSE--PROTEIN MANNOSYLTRANSFERASE"/>
    <property type="match status" value="1"/>
</dbReference>
<keyword evidence="10 14" id="KW-0472">Membrane</keyword>
<keyword evidence="6 14" id="KW-0812">Transmembrane</keyword>
<feature type="transmembrane region" description="Helical" evidence="14">
    <location>
        <begin position="661"/>
        <end position="679"/>
    </location>
</feature>
<feature type="transmembrane region" description="Helical" evidence="14">
    <location>
        <begin position="739"/>
        <end position="762"/>
    </location>
</feature>
<feature type="domain" description="MIR" evidence="16">
    <location>
        <begin position="354"/>
        <end position="414"/>
    </location>
</feature>
<dbReference type="AlphaFoldDB" id="A0A0F7SGQ9"/>
<dbReference type="UniPathway" id="UPA00378"/>
<dbReference type="Pfam" id="PF02366">
    <property type="entry name" value="PMT"/>
    <property type="match status" value="1"/>
</dbReference>
<dbReference type="SUPFAM" id="SSF82109">
    <property type="entry name" value="MIR domain"/>
    <property type="match status" value="1"/>
</dbReference>
<evidence type="ECO:0000256" key="8">
    <source>
        <dbReference type="ARBA" id="ARBA00022824"/>
    </source>
</evidence>
<evidence type="ECO:0000256" key="4">
    <source>
        <dbReference type="ARBA" id="ARBA00022676"/>
    </source>
</evidence>
<feature type="transmembrane region" description="Helical" evidence="14">
    <location>
        <begin position="187"/>
        <end position="204"/>
    </location>
</feature>
<comment type="similarity">
    <text evidence="3 14">Belongs to the glycosyltransferase 39 family.</text>
</comment>
<feature type="region of interest" description="Disordered" evidence="15">
    <location>
        <begin position="1"/>
        <end position="38"/>
    </location>
</feature>
<feature type="transmembrane region" description="Helical" evidence="14">
    <location>
        <begin position="252"/>
        <end position="281"/>
    </location>
</feature>
<dbReference type="EC" id="2.4.1.109" evidence="14"/>
<evidence type="ECO:0000256" key="10">
    <source>
        <dbReference type="ARBA" id="ARBA00023136"/>
    </source>
</evidence>
<feature type="transmembrane region" description="Helical" evidence="14">
    <location>
        <begin position="623"/>
        <end position="641"/>
    </location>
</feature>
<evidence type="ECO:0000256" key="13">
    <source>
        <dbReference type="ARBA" id="ARBA00045102"/>
    </source>
</evidence>
<evidence type="ECO:0000256" key="7">
    <source>
        <dbReference type="ARBA" id="ARBA00022737"/>
    </source>
</evidence>
<dbReference type="InterPro" id="IPR003342">
    <property type="entry name" value="ArnT-like_N"/>
</dbReference>
<comment type="function">
    <text evidence="14">Transfers mannose from Dol-P-mannose to Ser or Thr residues on proteins.</text>
</comment>
<dbReference type="SMART" id="SM00472">
    <property type="entry name" value="MIR"/>
    <property type="match status" value="2"/>
</dbReference>
<sequence length="786" mass="89396">MSQAPRRRAVNPKEDCEQIPLYPVSSRSQNTSLPQTNVDYSRSSYDALALKKDSEEARKPYWKKKETLWSWTTGGLLVALAAIVRFWGIGFPDGVVFDEVHFGKFASYYILREYYFDVHPPLSKMLLGLAGYLSGFDGLFDFENIGDKYVDPAAGLNVPFKGMRSMPAVFGSLTVGVVYWIMRESGYPVAISAFSAGLILFDNLHVVETRLILLDGALILFMSLSLLSYIKFHQLRYRPFSTAWWAWLSSTGFFLACTLGCKMVGLLTFCTIGTAVVWDLWGLLDIKRSHPLTMEHFSKHFLARTICLIVVPFGVYLSFFWLHFKILNRTGTGDTFMSAAFQETLMGNELLMNSQELRYLDTITIRHKETNMFLHSHVDRYPLRYDDGRISSQGQQVTGYPFNDTNNNWQIIPTHDIPDSGRGRICRHKDIIQLYHPMTDSYLLTHDVASPLTTTNQEFTTWPKADINSRYNDTLFEVVLVEGFEGEPWKTKSGWFQLVHVPTSVKMWTGLGTLPDWGYKQQEINGNKAHQERSSTWFADEIISDESLVANRTGEKEVKKVVPMNFFKKFFELQVLMLQHNAGLTADHPYASQPIDWPFDLSGISFWTDNVDNQQVYAIGNLLGWWICVLGLSVFVGIVGADALARRRGIQPIEDHLRNRLYNNTGFFLVSWMFHYFPFYMMSRQLFIHHYLPAHLSSALVAGSILNFILTETINYPVSVAGTTTRLRPRLRAVITKRAAVVLGILSLAVVGMFGFLSPFTYGSTGLTPTQSGYEQKTSFNLDPSL</sequence>
<dbReference type="InterPro" id="IPR016093">
    <property type="entry name" value="MIR_motif"/>
</dbReference>
<proteinExistence type="inferred from homology"/>
<keyword evidence="11" id="KW-0325">Glycoprotein</keyword>
<keyword evidence="7" id="KW-0677">Repeat</keyword>
<evidence type="ECO:0000256" key="11">
    <source>
        <dbReference type="ARBA" id="ARBA00023180"/>
    </source>
</evidence>
<dbReference type="GO" id="GO:0004169">
    <property type="term" value="F:dolichyl-phosphate-mannose-protein mannosyltransferase activity"/>
    <property type="evidence" value="ECO:0007669"/>
    <property type="project" value="UniProtKB-UniRule"/>
</dbReference>
<keyword evidence="8 14" id="KW-0256">Endoplasmic reticulum</keyword>
<name>A0A0F7SGQ9_PHARH</name>
<comment type="subcellular location">
    <subcellularLocation>
        <location evidence="1 14">Endoplasmic reticulum membrane</location>
        <topology evidence="1 14">Multi-pass membrane protein</topology>
    </subcellularLocation>
</comment>
<keyword evidence="5 14" id="KW-0808">Transferase</keyword>
<protein>
    <recommendedName>
        <fullName evidence="14">Dolichyl-phosphate-mannose--protein mannosyltransferase</fullName>
        <ecNumber evidence="14">2.4.1.109</ecNumber>
    </recommendedName>
</protein>
<evidence type="ECO:0000256" key="9">
    <source>
        <dbReference type="ARBA" id="ARBA00022989"/>
    </source>
</evidence>
<feature type="transmembrane region" description="Helical" evidence="14">
    <location>
        <begin position="699"/>
        <end position="718"/>
    </location>
</feature>
<feature type="transmembrane region" description="Helical" evidence="14">
    <location>
        <begin position="211"/>
        <end position="232"/>
    </location>
</feature>
<evidence type="ECO:0000256" key="15">
    <source>
        <dbReference type="SAM" id="MobiDB-lite"/>
    </source>
</evidence>
<feature type="compositionally biased region" description="Polar residues" evidence="15">
    <location>
        <begin position="25"/>
        <end position="38"/>
    </location>
</feature>
<comment type="catalytic activity">
    <reaction evidence="12 14">
        <text>a di-trans,poly-cis-dolichyl beta-D-mannosyl phosphate + L-threonyl-[protein] = 3-O-(alpha-D-mannosyl)-L-threonyl-[protein] + a di-trans,poly-cis-dolichyl phosphate + H(+)</text>
        <dbReference type="Rhea" id="RHEA:53396"/>
        <dbReference type="Rhea" id="RHEA-COMP:11060"/>
        <dbReference type="Rhea" id="RHEA-COMP:13547"/>
        <dbReference type="Rhea" id="RHEA-COMP:19498"/>
        <dbReference type="Rhea" id="RHEA-COMP:19501"/>
        <dbReference type="ChEBI" id="CHEBI:15378"/>
        <dbReference type="ChEBI" id="CHEBI:30013"/>
        <dbReference type="ChEBI" id="CHEBI:57683"/>
        <dbReference type="ChEBI" id="CHEBI:58211"/>
        <dbReference type="ChEBI" id="CHEBI:137323"/>
        <dbReference type="EC" id="2.4.1.109"/>
    </reaction>
</comment>
<feature type="transmembrane region" description="Helical" evidence="14">
    <location>
        <begin position="68"/>
        <end position="88"/>
    </location>
</feature>
<feature type="compositionally biased region" description="Basic residues" evidence="15">
    <location>
        <begin position="1"/>
        <end position="10"/>
    </location>
</feature>
<dbReference type="InterPro" id="IPR036300">
    <property type="entry name" value="MIR_dom_sf"/>
</dbReference>
<evidence type="ECO:0000256" key="12">
    <source>
        <dbReference type="ARBA" id="ARBA00045085"/>
    </source>
</evidence>
<dbReference type="CDD" id="cd23285">
    <property type="entry name" value="beta-trefoil_MIR_PMT4-like"/>
    <property type="match status" value="1"/>
</dbReference>
<reference evidence="17" key="1">
    <citation type="submission" date="2014-08" db="EMBL/GenBank/DDBJ databases">
        <authorList>
            <person name="Sharma Rahul"/>
            <person name="Thines Marco"/>
        </authorList>
    </citation>
    <scope>NUCLEOTIDE SEQUENCE</scope>
</reference>
<dbReference type="InterPro" id="IPR032421">
    <property type="entry name" value="PMT_4TMC"/>
</dbReference>
<evidence type="ECO:0000256" key="6">
    <source>
        <dbReference type="ARBA" id="ARBA00022692"/>
    </source>
</evidence>
<dbReference type="PROSITE" id="PS50919">
    <property type="entry name" value="MIR"/>
    <property type="match status" value="1"/>
</dbReference>
<evidence type="ECO:0000256" key="2">
    <source>
        <dbReference type="ARBA" id="ARBA00004922"/>
    </source>
</evidence>
<comment type="catalytic activity">
    <reaction evidence="13 14">
        <text>a di-trans,poly-cis-dolichyl beta-D-mannosyl phosphate + L-seryl-[protein] = 3-O-(alpha-D-mannosyl)-L-seryl-[protein] + a di-trans,poly-cis-dolichyl phosphate + H(+)</text>
        <dbReference type="Rhea" id="RHEA:17377"/>
        <dbReference type="Rhea" id="RHEA-COMP:9863"/>
        <dbReference type="Rhea" id="RHEA-COMP:13546"/>
        <dbReference type="Rhea" id="RHEA-COMP:19498"/>
        <dbReference type="Rhea" id="RHEA-COMP:19501"/>
        <dbReference type="ChEBI" id="CHEBI:15378"/>
        <dbReference type="ChEBI" id="CHEBI:29999"/>
        <dbReference type="ChEBI" id="CHEBI:57683"/>
        <dbReference type="ChEBI" id="CHEBI:58211"/>
        <dbReference type="ChEBI" id="CHEBI:137321"/>
        <dbReference type="EC" id="2.4.1.109"/>
    </reaction>
</comment>
<feature type="transmembrane region" description="Helical" evidence="14">
    <location>
        <begin position="301"/>
        <end position="322"/>
    </location>
</feature>
<dbReference type="GO" id="GO:0005789">
    <property type="term" value="C:endoplasmic reticulum membrane"/>
    <property type="evidence" value="ECO:0007669"/>
    <property type="project" value="UniProtKB-SubCell"/>
</dbReference>
<comment type="pathway">
    <text evidence="2 14">Protein modification; protein glycosylation.</text>
</comment>
<keyword evidence="4 14" id="KW-0328">Glycosyltransferase</keyword>
<dbReference type="Gene3D" id="2.80.10.50">
    <property type="match status" value="1"/>
</dbReference>
<evidence type="ECO:0000259" key="16">
    <source>
        <dbReference type="PROSITE" id="PS50919"/>
    </source>
</evidence>